<accession>A0A6P1GM05</accession>
<dbReference type="Pfam" id="PF10387">
    <property type="entry name" value="DUF2442"/>
    <property type="match status" value="1"/>
</dbReference>
<sequence>MNITDKTRTISGARVIGPSALHVSWSDGTAADIELGTILEDCAFAALRDPGEFAKVELGDWGHSLAWPSGVELGADMLWLETLSATGHGDVRAFLEWRLRHALSLSKAADALGVSRRMIAYYSNGEKKVPKPILLACRGWEVSDGLHQAA</sequence>
<dbReference type="InterPro" id="IPR018841">
    <property type="entry name" value="DUF2442"/>
</dbReference>
<dbReference type="InterPro" id="IPR036782">
    <property type="entry name" value="NE0471-like_N"/>
</dbReference>
<reference evidence="1 2" key="1">
    <citation type="submission" date="2019-12" db="EMBL/GenBank/DDBJ databases">
        <title>Functional and genomic insights into the Sphingobium yanoikuyae YC-JY1, a bacterium efficiently degrading bisphenol A.</title>
        <authorList>
            <person name="Jia Y."/>
            <person name="Li X."/>
            <person name="Wang J."/>
            <person name="Eltoukhy A."/>
            <person name="Lamraoui I."/>
            <person name="Yan Y."/>
        </authorList>
    </citation>
    <scope>NUCLEOTIDE SEQUENCE [LARGE SCALE GENOMIC DNA]</scope>
    <source>
        <strain evidence="1 2">YC-JY1</strain>
    </source>
</reference>
<gene>
    <name evidence="1" type="ORF">GS397_22435</name>
</gene>
<dbReference type="AlphaFoldDB" id="A0A6P1GM05"/>
<name>A0A6P1GM05_SPHYA</name>
<dbReference type="InterPro" id="IPR001387">
    <property type="entry name" value="Cro/C1-type_HTH"/>
</dbReference>
<proteinExistence type="predicted"/>
<dbReference type="SUPFAM" id="SSF143880">
    <property type="entry name" value="NE0471 N-terminal domain-like"/>
    <property type="match status" value="1"/>
</dbReference>
<dbReference type="Gene3D" id="3.30.2020.10">
    <property type="entry name" value="NE0471-like N-terminal domain"/>
    <property type="match status" value="1"/>
</dbReference>
<dbReference type="EMBL" id="CP047218">
    <property type="protein sequence ID" value="QHD69529.1"/>
    <property type="molecule type" value="Genomic_DNA"/>
</dbReference>
<dbReference type="SUPFAM" id="SSF47413">
    <property type="entry name" value="lambda repressor-like DNA-binding domains"/>
    <property type="match status" value="1"/>
</dbReference>
<dbReference type="Gene3D" id="1.10.260.40">
    <property type="entry name" value="lambda repressor-like DNA-binding domains"/>
    <property type="match status" value="1"/>
</dbReference>
<dbReference type="InterPro" id="IPR010982">
    <property type="entry name" value="Lambda_DNA-bd_dom_sf"/>
</dbReference>
<dbReference type="GO" id="GO:0003677">
    <property type="term" value="F:DNA binding"/>
    <property type="evidence" value="ECO:0007669"/>
    <property type="project" value="InterPro"/>
</dbReference>
<dbReference type="CDD" id="cd00093">
    <property type="entry name" value="HTH_XRE"/>
    <property type="match status" value="1"/>
</dbReference>
<evidence type="ECO:0000313" key="2">
    <source>
        <dbReference type="Proteomes" id="UP000464086"/>
    </source>
</evidence>
<protein>
    <submittedName>
        <fullName evidence="1">DUF2442 domain-containing protein</fullName>
    </submittedName>
</protein>
<evidence type="ECO:0000313" key="1">
    <source>
        <dbReference type="EMBL" id="QHD69529.1"/>
    </source>
</evidence>
<dbReference type="RefSeq" id="WP_159367700.1">
    <property type="nucleotide sequence ID" value="NZ_CP047218.1"/>
</dbReference>
<dbReference type="Proteomes" id="UP000464086">
    <property type="component" value="Chromosome"/>
</dbReference>
<organism evidence="1 2">
    <name type="scientific">Sphingobium yanoikuyae</name>
    <name type="common">Sphingomonas yanoikuyae</name>
    <dbReference type="NCBI Taxonomy" id="13690"/>
    <lineage>
        <taxon>Bacteria</taxon>
        <taxon>Pseudomonadati</taxon>
        <taxon>Pseudomonadota</taxon>
        <taxon>Alphaproteobacteria</taxon>
        <taxon>Sphingomonadales</taxon>
        <taxon>Sphingomonadaceae</taxon>
        <taxon>Sphingobium</taxon>
    </lineage>
</organism>